<name>A0A1M5MHX0_9BRAD</name>
<feature type="region of interest" description="Disordered" evidence="1">
    <location>
        <begin position="64"/>
        <end position="85"/>
    </location>
</feature>
<dbReference type="NCBIfam" id="TIGR03809">
    <property type="entry name" value="TIGR03809 family protein"/>
    <property type="match status" value="1"/>
</dbReference>
<dbReference type="AlphaFoldDB" id="A0A1M5MHX0"/>
<reference evidence="2 3" key="1">
    <citation type="submission" date="2016-11" db="EMBL/GenBank/DDBJ databases">
        <authorList>
            <person name="Jaros S."/>
            <person name="Januszkiewicz K."/>
            <person name="Wedrychowicz H."/>
        </authorList>
    </citation>
    <scope>NUCLEOTIDE SEQUENCE [LARGE SCALE GENOMIC DNA]</scope>
    <source>
        <strain evidence="2 3">GAS138</strain>
    </source>
</reference>
<sequence length="162" mass="18610">MARGRDVVARWCALAEQRLDYLTELFETGRWRRFHGELAFLENIQEAKAAVEIWRDLAAREASRNSPPDITWPSDSRPALPRGETLRDRPRWLQRQPVQIPVQAPRRDVSILPETEIVYSDEVTSAPEFTAPAMDLSLDNGSELTLDIAVMQERYPLLRNAL</sequence>
<dbReference type="EMBL" id="LT670817">
    <property type="protein sequence ID" value="SHG76722.1"/>
    <property type="molecule type" value="Genomic_DNA"/>
</dbReference>
<dbReference type="InterPro" id="IPR022268">
    <property type="entry name" value="CHP03809"/>
</dbReference>
<evidence type="ECO:0000313" key="3">
    <source>
        <dbReference type="Proteomes" id="UP000189796"/>
    </source>
</evidence>
<evidence type="ECO:0000313" key="2">
    <source>
        <dbReference type="EMBL" id="SHG76722.1"/>
    </source>
</evidence>
<evidence type="ECO:0000256" key="1">
    <source>
        <dbReference type="SAM" id="MobiDB-lite"/>
    </source>
</evidence>
<dbReference type="Proteomes" id="UP000189796">
    <property type="component" value="Chromosome I"/>
</dbReference>
<gene>
    <name evidence="2" type="ORF">SAMN05443248_2595</name>
</gene>
<protein>
    <submittedName>
        <fullName evidence="2">TIGR03809 family protein</fullName>
    </submittedName>
</protein>
<organism evidence="2 3">
    <name type="scientific">Bradyrhizobium erythrophlei</name>
    <dbReference type="NCBI Taxonomy" id="1437360"/>
    <lineage>
        <taxon>Bacteria</taxon>
        <taxon>Pseudomonadati</taxon>
        <taxon>Pseudomonadota</taxon>
        <taxon>Alphaproteobacteria</taxon>
        <taxon>Hyphomicrobiales</taxon>
        <taxon>Nitrobacteraceae</taxon>
        <taxon>Bradyrhizobium</taxon>
    </lineage>
</organism>
<proteinExistence type="predicted"/>
<accession>A0A1M5MHX0</accession>